<accession>A0ABV7F0X5</accession>
<protein>
    <submittedName>
        <fullName evidence="8">MFS transporter</fullName>
    </submittedName>
</protein>
<dbReference type="PANTHER" id="PTHR43124:SF3">
    <property type="entry name" value="CHLORAMPHENICOL EFFLUX PUMP RV0191"/>
    <property type="match status" value="1"/>
</dbReference>
<dbReference type="Proteomes" id="UP001595530">
    <property type="component" value="Unassembled WGS sequence"/>
</dbReference>
<feature type="transmembrane region" description="Helical" evidence="6">
    <location>
        <begin position="353"/>
        <end position="372"/>
    </location>
</feature>
<evidence type="ECO:0000256" key="4">
    <source>
        <dbReference type="ARBA" id="ARBA00022989"/>
    </source>
</evidence>
<dbReference type="InterPro" id="IPR011701">
    <property type="entry name" value="MFS"/>
</dbReference>
<feature type="transmembrane region" description="Helical" evidence="6">
    <location>
        <begin position="205"/>
        <end position="226"/>
    </location>
</feature>
<feature type="transmembrane region" description="Helical" evidence="6">
    <location>
        <begin position="35"/>
        <end position="53"/>
    </location>
</feature>
<feature type="transmembrane region" description="Helical" evidence="6">
    <location>
        <begin position="291"/>
        <end position="314"/>
    </location>
</feature>
<evidence type="ECO:0000256" key="3">
    <source>
        <dbReference type="ARBA" id="ARBA00022692"/>
    </source>
</evidence>
<feature type="domain" description="Major facilitator superfamily (MFS) profile" evidence="7">
    <location>
        <begin position="1"/>
        <end position="376"/>
    </location>
</feature>
<keyword evidence="4 6" id="KW-1133">Transmembrane helix</keyword>
<evidence type="ECO:0000256" key="2">
    <source>
        <dbReference type="ARBA" id="ARBA00022475"/>
    </source>
</evidence>
<reference evidence="9" key="1">
    <citation type="journal article" date="2019" name="Int. J. Syst. Evol. Microbiol.">
        <title>The Global Catalogue of Microorganisms (GCM) 10K type strain sequencing project: providing services to taxonomists for standard genome sequencing and annotation.</title>
        <authorList>
            <consortium name="The Broad Institute Genomics Platform"/>
            <consortium name="The Broad Institute Genome Sequencing Center for Infectious Disease"/>
            <person name="Wu L."/>
            <person name="Ma J."/>
        </authorList>
    </citation>
    <scope>NUCLEOTIDE SEQUENCE [LARGE SCALE GENOMIC DNA]</scope>
    <source>
        <strain evidence="9">KCTC 42986</strain>
    </source>
</reference>
<keyword evidence="5 6" id="KW-0472">Membrane</keyword>
<dbReference type="InterPro" id="IPR050189">
    <property type="entry name" value="MFS_Efflux_Transporters"/>
</dbReference>
<organism evidence="8 9">
    <name type="scientific">Undibacterium arcticum</name>
    <dbReference type="NCBI Taxonomy" id="1762892"/>
    <lineage>
        <taxon>Bacteria</taxon>
        <taxon>Pseudomonadati</taxon>
        <taxon>Pseudomonadota</taxon>
        <taxon>Betaproteobacteria</taxon>
        <taxon>Burkholderiales</taxon>
        <taxon>Oxalobacteraceae</taxon>
        <taxon>Undibacterium</taxon>
    </lineage>
</organism>
<feature type="transmembrane region" description="Helical" evidence="6">
    <location>
        <begin position="152"/>
        <end position="174"/>
    </location>
</feature>
<feature type="transmembrane region" description="Helical" evidence="6">
    <location>
        <begin position="126"/>
        <end position="146"/>
    </location>
</feature>
<dbReference type="PRINTS" id="PR01035">
    <property type="entry name" value="TCRTETA"/>
</dbReference>
<evidence type="ECO:0000256" key="5">
    <source>
        <dbReference type="ARBA" id="ARBA00023136"/>
    </source>
</evidence>
<keyword evidence="2" id="KW-1003">Cell membrane</keyword>
<keyword evidence="3 6" id="KW-0812">Transmembrane</keyword>
<evidence type="ECO:0000313" key="9">
    <source>
        <dbReference type="Proteomes" id="UP001595530"/>
    </source>
</evidence>
<comment type="subcellular location">
    <subcellularLocation>
        <location evidence="1">Cell membrane</location>
        <topology evidence="1">Multi-pass membrane protein</topology>
    </subcellularLocation>
</comment>
<evidence type="ECO:0000259" key="7">
    <source>
        <dbReference type="PROSITE" id="PS50850"/>
    </source>
</evidence>
<evidence type="ECO:0000313" key="8">
    <source>
        <dbReference type="EMBL" id="MFC3107220.1"/>
    </source>
</evidence>
<comment type="caution">
    <text evidence="8">The sequence shown here is derived from an EMBL/GenBank/DDBJ whole genome shotgun (WGS) entry which is preliminary data.</text>
</comment>
<keyword evidence="9" id="KW-1185">Reference proteome</keyword>
<name>A0ABV7F0X5_9BURK</name>
<feature type="transmembrane region" description="Helical" evidence="6">
    <location>
        <begin position="326"/>
        <end position="347"/>
    </location>
</feature>
<dbReference type="PANTHER" id="PTHR43124">
    <property type="entry name" value="PURINE EFFLUX PUMP PBUE"/>
    <property type="match status" value="1"/>
</dbReference>
<evidence type="ECO:0000256" key="1">
    <source>
        <dbReference type="ARBA" id="ARBA00004651"/>
    </source>
</evidence>
<feature type="transmembrane region" description="Helical" evidence="6">
    <location>
        <begin position="232"/>
        <end position="255"/>
    </location>
</feature>
<dbReference type="PROSITE" id="PS50850">
    <property type="entry name" value="MFS"/>
    <property type="match status" value="1"/>
</dbReference>
<proteinExistence type="predicted"/>
<dbReference type="Gene3D" id="1.20.1250.20">
    <property type="entry name" value="MFS general substrate transporter like domains"/>
    <property type="match status" value="1"/>
</dbReference>
<feature type="transmembrane region" description="Helical" evidence="6">
    <location>
        <begin position="88"/>
        <end position="106"/>
    </location>
</feature>
<dbReference type="EMBL" id="JBHRTP010000008">
    <property type="protein sequence ID" value="MFC3107220.1"/>
    <property type="molecule type" value="Genomic_DNA"/>
</dbReference>
<sequence>MQLILSSLIAHIAMNGARITTTLYALSLQASQLAVGTLVAVFGLFPVLCAVPMGRLIDRVGITRPMLGGCLAMGVGCVLPTLTSGLPWLYLSSMLVGTGFVTIQIASQHTVGVMSTMHNRSTNFSWLALGYSISSFCGPVIAGLVIDHAGHAVSYLVFGGFALSALLMIAVSALHQIRMPQAAANQTQSGGGLWELLRDPDLRRIYAMAILLGSAWDLFTFVTPIHGSQLGFSASTIGLILGCFSIATFVVRLAMPWIARRYSEWQVLVGVLGLAVICYGLLPFMHQPLSMMLVAAALGLALGSSQPNVLALLHQTAPPGHAGEAVGFRATISNATGVVLPLAFGAAGASLGLFAVFWGMGALVGAGIPLIWRKACGIAVKS</sequence>
<gene>
    <name evidence="8" type="ORF">ACFOFO_04440</name>
</gene>
<dbReference type="InterPro" id="IPR001958">
    <property type="entry name" value="Tet-R_TetA/multi-R_MdtG-like"/>
</dbReference>
<dbReference type="InterPro" id="IPR020846">
    <property type="entry name" value="MFS_dom"/>
</dbReference>
<dbReference type="Pfam" id="PF07690">
    <property type="entry name" value="MFS_1"/>
    <property type="match status" value="1"/>
</dbReference>
<dbReference type="InterPro" id="IPR036259">
    <property type="entry name" value="MFS_trans_sf"/>
</dbReference>
<feature type="transmembrane region" description="Helical" evidence="6">
    <location>
        <begin position="267"/>
        <end position="285"/>
    </location>
</feature>
<evidence type="ECO:0000256" key="6">
    <source>
        <dbReference type="SAM" id="Phobius"/>
    </source>
</evidence>
<dbReference type="SUPFAM" id="SSF103473">
    <property type="entry name" value="MFS general substrate transporter"/>
    <property type="match status" value="1"/>
</dbReference>
<dbReference type="RefSeq" id="WP_390326653.1">
    <property type="nucleotide sequence ID" value="NZ_JBHRTP010000008.1"/>
</dbReference>
<feature type="transmembrane region" description="Helical" evidence="6">
    <location>
        <begin position="65"/>
        <end position="82"/>
    </location>
</feature>